<comment type="subunit">
    <text evidence="8">Homodimer.</text>
</comment>
<dbReference type="InterPro" id="IPR001653">
    <property type="entry name" value="DAP_epimerase_DapF"/>
</dbReference>
<dbReference type="UniPathway" id="UPA00034">
    <property type="reaction ID" value="UER00025"/>
</dbReference>
<feature type="binding site" evidence="8">
    <location>
        <begin position="200"/>
        <end position="201"/>
    </location>
    <ligand>
        <name>substrate</name>
    </ligand>
</feature>
<gene>
    <name evidence="8" type="primary">dapF</name>
    <name evidence="10" type="ORF">J121_355</name>
</gene>
<evidence type="ECO:0000256" key="7">
    <source>
        <dbReference type="ARBA" id="ARBA00051712"/>
    </source>
</evidence>
<dbReference type="GO" id="GO:0005829">
    <property type="term" value="C:cytosol"/>
    <property type="evidence" value="ECO:0007669"/>
    <property type="project" value="TreeGrafter"/>
</dbReference>
<feature type="binding site" evidence="8">
    <location>
        <position position="47"/>
    </location>
    <ligand>
        <name>substrate</name>
    </ligand>
</feature>
<keyword evidence="4 8" id="KW-0028">Amino-acid biosynthesis</keyword>
<comment type="similarity">
    <text evidence="2 8">Belongs to the diaminopimelate epimerase family.</text>
</comment>
<sequence>MRVDFVKMHGLGNDFVVLDARAQALPPLGEGMASALADRRSGIGCDQLILLEPSGAADFRMRIFNADGSEVGACGNASRAVALLHGKPARVETGGGIIAVEPRGDGASVDMGEPRFDWQDIPLAYGMDTALMPVSWEGLDQPGAVNVGNPHVIFFVADCDAVPLDRIGPEIETDPLFPERVNVNVASVTDHGHIRLRVWERGAGLTRACGTGACATAVHAMRRGLVERKVAVALPGGTLTIAWGEDNRIRMTGPATEAYRGSFEWGDFA</sequence>
<name>A0A0L1KF36_9SPHN</name>
<dbReference type="RefSeq" id="WP_050599994.1">
    <property type="nucleotide sequence ID" value="NZ_JYNE01000022.1"/>
</dbReference>
<comment type="function">
    <text evidence="8">Catalyzes the stereoinversion of LL-2,6-diaminopimelate (L,L-DAP) to meso-diaminopimelate (meso-DAP), a precursor of L-lysine and an essential component of the bacterial peptidoglycan.</text>
</comment>
<evidence type="ECO:0000256" key="3">
    <source>
        <dbReference type="ARBA" id="ARBA00013080"/>
    </source>
</evidence>
<feature type="site" description="Could be important to modulate the pK values of the two catalytic cysteine residues" evidence="8">
    <location>
        <position position="151"/>
    </location>
</feature>
<accession>A0A0L1KF36</accession>
<evidence type="ECO:0000256" key="2">
    <source>
        <dbReference type="ARBA" id="ARBA00010219"/>
    </source>
</evidence>
<evidence type="ECO:0000256" key="1">
    <source>
        <dbReference type="ARBA" id="ARBA00005196"/>
    </source>
</evidence>
<dbReference type="HAMAP" id="MF_00197">
    <property type="entry name" value="DAP_epimerase"/>
    <property type="match status" value="1"/>
</dbReference>
<evidence type="ECO:0000313" key="11">
    <source>
        <dbReference type="Proteomes" id="UP000037446"/>
    </source>
</evidence>
<reference evidence="10" key="1">
    <citation type="submission" date="2015-02" db="EMBL/GenBank/DDBJ databases">
        <authorList>
            <person name="Chooi Y.-H."/>
        </authorList>
    </citation>
    <scope>NUCLEOTIDE SEQUENCE [LARGE SCALE GENOMIC DNA]</scope>
    <source>
        <strain evidence="10">LAMA 915</strain>
    </source>
</reference>
<dbReference type="InterPro" id="IPR018510">
    <property type="entry name" value="DAP_epimerase_AS"/>
</dbReference>
<dbReference type="GO" id="GO:0009089">
    <property type="term" value="P:lysine biosynthetic process via diaminopimelate"/>
    <property type="evidence" value="ECO:0007669"/>
    <property type="project" value="UniProtKB-UniRule"/>
</dbReference>
<dbReference type="PANTHER" id="PTHR31689">
    <property type="entry name" value="DIAMINOPIMELATE EPIMERASE, CHLOROPLASTIC"/>
    <property type="match status" value="1"/>
</dbReference>
<keyword evidence="8" id="KW-0963">Cytoplasm</keyword>
<evidence type="ECO:0000313" key="10">
    <source>
        <dbReference type="EMBL" id="KNH02573.1"/>
    </source>
</evidence>
<evidence type="ECO:0000256" key="5">
    <source>
        <dbReference type="ARBA" id="ARBA00023154"/>
    </source>
</evidence>
<dbReference type="Proteomes" id="UP000037446">
    <property type="component" value="Unassembled WGS sequence"/>
</dbReference>
<feature type="binding site" evidence="8">
    <location>
        <position position="65"/>
    </location>
    <ligand>
        <name>substrate</name>
    </ligand>
</feature>
<dbReference type="EMBL" id="JYNE01000022">
    <property type="protein sequence ID" value="KNH02573.1"/>
    <property type="molecule type" value="Genomic_DNA"/>
</dbReference>
<feature type="active site" description="Proton donor" evidence="8">
    <location>
        <position position="74"/>
    </location>
</feature>
<dbReference type="STRING" id="1306953.J121_355"/>
<dbReference type="Pfam" id="PF01678">
    <property type="entry name" value="DAP_epimerase"/>
    <property type="match status" value="2"/>
</dbReference>
<evidence type="ECO:0000256" key="6">
    <source>
        <dbReference type="ARBA" id="ARBA00023235"/>
    </source>
</evidence>
<comment type="subcellular location">
    <subcellularLocation>
        <location evidence="8">Cytoplasm</location>
    </subcellularLocation>
</comment>
<dbReference type="NCBIfam" id="TIGR00652">
    <property type="entry name" value="DapF"/>
    <property type="match status" value="1"/>
</dbReference>
<dbReference type="PATRIC" id="fig|1306953.7.peg.358"/>
<keyword evidence="6 8" id="KW-0413">Isomerase</keyword>
<dbReference type="GO" id="GO:0008837">
    <property type="term" value="F:diaminopimelate epimerase activity"/>
    <property type="evidence" value="ECO:0007669"/>
    <property type="project" value="UniProtKB-UniRule"/>
</dbReference>
<protein>
    <recommendedName>
        <fullName evidence="3 8">Diaminopimelate epimerase</fullName>
        <shortName evidence="8">DAP epimerase</shortName>
        <ecNumber evidence="3 8">5.1.1.7</ecNumber>
    </recommendedName>
    <alternativeName>
        <fullName evidence="8">PLP-independent amino acid racemase</fullName>
    </alternativeName>
</protein>
<feature type="binding site" evidence="8">
    <location>
        <position position="13"/>
    </location>
    <ligand>
        <name>substrate</name>
    </ligand>
</feature>
<evidence type="ECO:0000256" key="9">
    <source>
        <dbReference type="PROSITE-ProRule" id="PRU10125"/>
    </source>
</evidence>
<dbReference type="Gene3D" id="3.10.310.10">
    <property type="entry name" value="Diaminopimelate Epimerase, Chain A, domain 1"/>
    <property type="match status" value="2"/>
</dbReference>
<comment type="pathway">
    <text evidence="1 8">Amino-acid biosynthesis; L-lysine biosynthesis via DAP pathway; DL-2,6-diaminopimelate from LL-2,6-diaminopimelate: step 1/1.</text>
</comment>
<dbReference type="AlphaFoldDB" id="A0A0L1KF36"/>
<dbReference type="SUPFAM" id="SSF54506">
    <property type="entry name" value="Diaminopimelate epimerase-like"/>
    <property type="match status" value="2"/>
</dbReference>
<keyword evidence="5 8" id="KW-0457">Lysine biosynthesis</keyword>
<dbReference type="PANTHER" id="PTHR31689:SF0">
    <property type="entry name" value="DIAMINOPIMELATE EPIMERASE"/>
    <property type="match status" value="1"/>
</dbReference>
<comment type="caution">
    <text evidence="10">The sequence shown here is derived from an EMBL/GenBank/DDBJ whole genome shotgun (WGS) entry which is preliminary data.</text>
</comment>
<dbReference type="EC" id="5.1.1.7" evidence="3 8"/>
<evidence type="ECO:0000256" key="4">
    <source>
        <dbReference type="ARBA" id="ARBA00022605"/>
    </source>
</evidence>
<feature type="binding site" evidence="8">
    <location>
        <begin position="75"/>
        <end position="76"/>
    </location>
    <ligand>
        <name>substrate</name>
    </ligand>
</feature>
<feature type="active site" description="Proton acceptor" evidence="8">
    <location>
        <position position="209"/>
    </location>
</feature>
<feature type="site" description="Could be important to modulate the pK values of the two catalytic cysteine residues" evidence="8">
    <location>
        <position position="200"/>
    </location>
</feature>
<evidence type="ECO:0000256" key="8">
    <source>
        <dbReference type="HAMAP-Rule" id="MF_00197"/>
    </source>
</evidence>
<feature type="binding site" evidence="8">
    <location>
        <position position="149"/>
    </location>
    <ligand>
        <name>substrate</name>
    </ligand>
</feature>
<feature type="binding site" evidence="8">
    <location>
        <begin position="210"/>
        <end position="211"/>
    </location>
    <ligand>
        <name>substrate</name>
    </ligand>
</feature>
<feature type="active site" evidence="9">
    <location>
        <position position="74"/>
    </location>
</feature>
<comment type="catalytic activity">
    <reaction evidence="7 8">
        <text>(2S,6S)-2,6-diaminopimelate = meso-2,6-diaminopimelate</text>
        <dbReference type="Rhea" id="RHEA:15393"/>
        <dbReference type="ChEBI" id="CHEBI:57609"/>
        <dbReference type="ChEBI" id="CHEBI:57791"/>
        <dbReference type="EC" id="5.1.1.7"/>
    </reaction>
</comment>
<organism evidence="10 11">
    <name type="scientific">Qipengyuania citrea LAMA 915</name>
    <dbReference type="NCBI Taxonomy" id="1306953"/>
    <lineage>
        <taxon>Bacteria</taxon>
        <taxon>Pseudomonadati</taxon>
        <taxon>Pseudomonadota</taxon>
        <taxon>Alphaproteobacteria</taxon>
        <taxon>Sphingomonadales</taxon>
        <taxon>Erythrobacteraceae</taxon>
        <taxon>Qipengyuania</taxon>
    </lineage>
</organism>
<feature type="binding site" evidence="8">
    <location>
        <position position="182"/>
    </location>
    <ligand>
        <name>substrate</name>
    </ligand>
</feature>
<proteinExistence type="inferred from homology"/>
<dbReference type="PROSITE" id="PS01326">
    <property type="entry name" value="DAP_EPIMERASE"/>
    <property type="match status" value="1"/>
</dbReference>